<sequence>MLLPSDVARIVLGYLQEEGLSSTSQLFITESPSLKEYAEHSTEDGVIPACVFSLCGKNLTTILNEYAAAKAKVRSRTGLANMARQRSLTMSPASNMLCSSTPIRGSINSSMTSTHASMTSMPNPSAPLGSLSSTHLQIQDGCRILNVSSKDFPKRRGGGVGGGPGPGPTGRSTMTVSSLAAEQQPEEVVNENFPGEIHMSDDAIHDILEQTESDPAFQALFDLFDYNKSKVSDTDTEDMGTSLDENITTGMPSATSHLQTEVNPGNAQGGVSSVSDATAILVEKTVQEPRTRKTRKSIVPCSTKKTVLVHRGRTSRLEKNTARLLQPEVSSSAAVNSKRTEKKAPLPVTAVAGPMDVVEPFVVPAPPSDNTASQDASEPARKDRIPALPSPHSNNPIDPHKHEADPNNIVSLKIIISDEQTETPPSTSKALNQAISSISDDKIPTIFLSSPAHSPAKFPGGPPGTPQTNQDEIAQAISSLQSSEVFQPAVTEATPLSGLTQLAAPPQAQPSYIIQLPVDAANPTMPGASYFIVTDPVATQDPQTRPLLLPAGVPQGQPLPANQYAVATPPCAQGYPSGSTFFLQSPGRPVMVPLSMMGQNNVGKLPLVSNQFVAIPNPVPKQQPEPSKPKAPTHMAALKQPTVSKTGEQNVAQRQPTEKPGLQNAPADTSTSHRRILQFDPSGAPLAPEPPPPPPPPPHTASTTKPTSAPPMSNISSLCHAKQPGKVNPKLVLRPKPAILGGDKAKRRIATIRCTTEAQATFGVSKETDKRLSSETQPQQQRENVKKTPRKQDHRVQVETAACDQTNAVDVSEPDPMSKTESERLKSTEKKRSSTKGNQARPSDSDDAQSSKSPASNSSAKSSGKKDGNGGPRKDTADKGPGKSREGPPEKKAAQEPSKVRANKENENKKAGGDGTEEHSEVERRAVPAILPAPTLQPKSSKTSTLTKQAAEMLQDIQGLKPPTTPAKSTCSGSADAPLTPGAGRLREESTEGLRTPARQRLLRDGEGTPRRLIAPKTPELPTCSPASEAGSESSINMAAHTLMILSRAAIARTGSPLKDSLRQEEAGEKSPSTAKQAKKRKQATPPSSEPAKKEPKRSSSSKKKEKKQKKAVDCFPDDLDVDKFLSLLHYDE</sequence>
<dbReference type="InterPro" id="IPR031442">
    <property type="entry name" value="NPAT_C"/>
</dbReference>
<feature type="region of interest" description="Disordered" evidence="1">
    <location>
        <begin position="616"/>
        <end position="733"/>
    </location>
</feature>
<feature type="compositionally biased region" description="Polar residues" evidence="1">
    <location>
        <begin position="937"/>
        <end position="948"/>
    </location>
</feature>
<feature type="region of interest" description="Disordered" evidence="1">
    <location>
        <begin position="314"/>
        <end position="347"/>
    </location>
</feature>
<proteinExistence type="predicted"/>
<dbReference type="EMBL" id="JAOPHQ010000015">
    <property type="protein sequence ID" value="KAK0156294.1"/>
    <property type="molecule type" value="Genomic_DNA"/>
</dbReference>
<dbReference type="InterPro" id="IPR052850">
    <property type="entry name" value="NPAT_LisH"/>
</dbReference>
<feature type="region of interest" description="Disordered" evidence="1">
    <location>
        <begin position="360"/>
        <end position="405"/>
    </location>
</feature>
<feature type="region of interest" description="Disordered" evidence="1">
    <location>
        <begin position="449"/>
        <end position="469"/>
    </location>
</feature>
<dbReference type="Proteomes" id="UP001174136">
    <property type="component" value="Unassembled WGS sequence"/>
</dbReference>
<evidence type="ECO:0000313" key="4">
    <source>
        <dbReference type="Proteomes" id="UP001174136"/>
    </source>
</evidence>
<dbReference type="PANTHER" id="PTHR15087">
    <property type="entry name" value="PROTEIN NPAT"/>
    <property type="match status" value="1"/>
</dbReference>
<dbReference type="PANTHER" id="PTHR15087:SF14">
    <property type="entry name" value="PROTEIN NPAT"/>
    <property type="match status" value="1"/>
</dbReference>
<feature type="compositionally biased region" description="Polar residues" evidence="1">
    <location>
        <begin position="641"/>
        <end position="655"/>
    </location>
</feature>
<dbReference type="AlphaFoldDB" id="A0AA47NDJ7"/>
<feature type="region of interest" description="Disordered" evidence="1">
    <location>
        <begin position="149"/>
        <end position="174"/>
    </location>
</feature>
<feature type="compositionally biased region" description="Basic and acidic residues" evidence="1">
    <location>
        <begin position="783"/>
        <end position="797"/>
    </location>
</feature>
<evidence type="ECO:0000313" key="3">
    <source>
        <dbReference type="EMBL" id="KAK0156294.1"/>
    </source>
</evidence>
<feature type="compositionally biased region" description="Basic and acidic residues" evidence="1">
    <location>
        <begin position="864"/>
        <end position="926"/>
    </location>
</feature>
<evidence type="ECO:0000259" key="2">
    <source>
        <dbReference type="Pfam" id="PF15712"/>
    </source>
</evidence>
<feature type="region of interest" description="Disordered" evidence="1">
    <location>
        <begin position="756"/>
        <end position="1035"/>
    </location>
</feature>
<dbReference type="GO" id="GO:0005634">
    <property type="term" value="C:nucleus"/>
    <property type="evidence" value="ECO:0007669"/>
    <property type="project" value="TreeGrafter"/>
</dbReference>
<feature type="compositionally biased region" description="Pro residues" evidence="1">
    <location>
        <begin position="687"/>
        <end position="699"/>
    </location>
</feature>
<name>A0AA47NDJ7_MERPO</name>
<organism evidence="3 4">
    <name type="scientific">Merluccius polli</name>
    <name type="common">Benguela hake</name>
    <name type="synonym">Merluccius cadenati</name>
    <dbReference type="NCBI Taxonomy" id="89951"/>
    <lineage>
        <taxon>Eukaryota</taxon>
        <taxon>Metazoa</taxon>
        <taxon>Chordata</taxon>
        <taxon>Craniata</taxon>
        <taxon>Vertebrata</taxon>
        <taxon>Euteleostomi</taxon>
        <taxon>Actinopterygii</taxon>
        <taxon>Neopterygii</taxon>
        <taxon>Teleostei</taxon>
        <taxon>Neoteleostei</taxon>
        <taxon>Acanthomorphata</taxon>
        <taxon>Zeiogadaria</taxon>
        <taxon>Gadariae</taxon>
        <taxon>Gadiformes</taxon>
        <taxon>Gadoidei</taxon>
        <taxon>Merlucciidae</taxon>
        <taxon>Merluccius</taxon>
    </lineage>
</organism>
<gene>
    <name evidence="3" type="primary">npat</name>
    <name evidence="3" type="ORF">N1851_000411</name>
</gene>
<feature type="compositionally biased region" description="Basic and acidic residues" evidence="1">
    <location>
        <begin position="1060"/>
        <end position="1069"/>
    </location>
</feature>
<dbReference type="Pfam" id="PF15712">
    <property type="entry name" value="NPAT_C"/>
    <property type="match status" value="1"/>
</dbReference>
<feature type="compositionally biased region" description="Polar residues" evidence="1">
    <location>
        <begin position="328"/>
        <end position="337"/>
    </location>
</feature>
<dbReference type="PROSITE" id="PS50896">
    <property type="entry name" value="LISH"/>
    <property type="match status" value="1"/>
</dbReference>
<reference evidence="3" key="1">
    <citation type="journal article" date="2023" name="Front. Mar. Sci.">
        <title>A new Merluccius polli reference genome to investigate the effects of global change in West African waters.</title>
        <authorList>
            <person name="Mateo J.L."/>
            <person name="Blanco-Fernandez C."/>
            <person name="Garcia-Vazquez E."/>
            <person name="Machado-Schiaffino G."/>
        </authorList>
    </citation>
    <scope>NUCLEOTIDE SEQUENCE</scope>
    <source>
        <strain evidence="3">C29</strain>
        <tissue evidence="3">Fin</tissue>
    </source>
</reference>
<dbReference type="InterPro" id="IPR006594">
    <property type="entry name" value="LisH"/>
</dbReference>
<feature type="region of interest" description="Disordered" evidence="1">
    <location>
        <begin position="1056"/>
        <end position="1114"/>
    </location>
</feature>
<feature type="compositionally biased region" description="Low complexity" evidence="1">
    <location>
        <begin position="111"/>
        <end position="121"/>
    </location>
</feature>
<feature type="compositionally biased region" description="Basic residues" evidence="1">
    <location>
        <begin position="1100"/>
        <end position="1110"/>
    </location>
</feature>
<feature type="compositionally biased region" description="Low complexity" evidence="1">
    <location>
        <begin position="850"/>
        <end position="862"/>
    </location>
</feature>
<feature type="region of interest" description="Disordered" evidence="1">
    <location>
        <begin position="111"/>
        <end position="132"/>
    </location>
</feature>
<comment type="caution">
    <text evidence="3">The sequence shown here is derived from an EMBL/GenBank/DDBJ whole genome shotgun (WGS) entry which is preliminary data.</text>
</comment>
<keyword evidence="4" id="KW-1185">Reference proteome</keyword>
<feature type="domain" description="Protein NPAT C-terminal" evidence="2">
    <location>
        <begin position="773"/>
        <end position="1133"/>
    </location>
</feature>
<accession>A0AA47NDJ7</accession>
<feature type="compositionally biased region" description="Basic and acidic residues" evidence="1">
    <location>
        <begin position="816"/>
        <end position="832"/>
    </location>
</feature>
<protein>
    <submittedName>
        <fullName evidence="3">Protein NPAT</fullName>
    </submittedName>
</protein>
<dbReference type="GO" id="GO:0003712">
    <property type="term" value="F:transcription coregulator activity"/>
    <property type="evidence" value="ECO:0007669"/>
    <property type="project" value="TreeGrafter"/>
</dbReference>
<feature type="compositionally biased region" description="Low complexity" evidence="1">
    <location>
        <begin position="700"/>
        <end position="713"/>
    </location>
</feature>
<evidence type="ECO:0000256" key="1">
    <source>
        <dbReference type="SAM" id="MobiDB-lite"/>
    </source>
</evidence>